<dbReference type="GO" id="GO:0006857">
    <property type="term" value="P:oligopeptide transport"/>
    <property type="evidence" value="ECO:0007669"/>
    <property type="project" value="InterPro"/>
</dbReference>
<dbReference type="PANTHER" id="PTHR11654">
    <property type="entry name" value="OLIGOPEPTIDE TRANSPORTER-RELATED"/>
    <property type="match status" value="1"/>
</dbReference>
<proteinExistence type="inferred from homology"/>
<feature type="region of interest" description="Disordered" evidence="7">
    <location>
        <begin position="1"/>
        <end position="44"/>
    </location>
</feature>
<dbReference type="SUPFAM" id="SSF103473">
    <property type="entry name" value="MFS general substrate transporter"/>
    <property type="match status" value="1"/>
</dbReference>
<sequence>MPTTKINQPRESEGLDLSDRLEKSELGGVQETTKHDSSKETEGLRKAADAIPSAAWLVMLLTMAERFSFYGMTAPFMNFMQNNRDDVLRPGALGWGQARASQVSNAFYVMALLTPIASGLVADKRLGRYKVLCITFSIYLTGSALLLLSSIPALASHSAGLFITALVFIAVGMSGANGLLAAFVGDQYTTEDGTVVTTRGGERIVVDRARTIESIYNAYYWCINVGGLSGLATTALELHVGFWAAFLLPLCALSLSAAVLILGRGRMTISPAQPSAIPNALRAMWLAVCAGFSLDKARPAHQQVEHARKVAWTDVFVDELQTALEACRILFATWPVLWLCRGQINNNLVSQAAQMDTAGVPNDMMYNANPIIIILFMPVVDKFLFPWLRRSGYSLTAVTRLTWGFALEALAMAMAAVVQKLIYISPPCYESPCAAPHQTAAPVFVQVPIYVLEALSEILSSPAGYELAFSMAPGSMKSVMQSVFSATGAVAAGLSIAISPMYKDPDMVWVYASLAVLMGAVTTVFYLVWARKLG</sequence>
<feature type="transmembrane region" description="Helical" evidence="8">
    <location>
        <begin position="400"/>
        <end position="418"/>
    </location>
</feature>
<dbReference type="GO" id="GO:0016020">
    <property type="term" value="C:membrane"/>
    <property type="evidence" value="ECO:0007669"/>
    <property type="project" value="UniProtKB-SubCell"/>
</dbReference>
<keyword evidence="10" id="KW-1185">Reference proteome</keyword>
<feature type="transmembrane region" description="Helical" evidence="8">
    <location>
        <begin position="508"/>
        <end position="529"/>
    </location>
</feature>
<evidence type="ECO:0000256" key="4">
    <source>
        <dbReference type="ARBA" id="ARBA00022989"/>
    </source>
</evidence>
<feature type="compositionally biased region" description="Basic and acidic residues" evidence="7">
    <location>
        <begin position="32"/>
        <end position="44"/>
    </location>
</feature>
<evidence type="ECO:0000313" key="10">
    <source>
        <dbReference type="Proteomes" id="UP001055172"/>
    </source>
</evidence>
<dbReference type="GO" id="GO:0022857">
    <property type="term" value="F:transmembrane transporter activity"/>
    <property type="evidence" value="ECO:0007669"/>
    <property type="project" value="InterPro"/>
</dbReference>
<evidence type="ECO:0000256" key="1">
    <source>
        <dbReference type="ARBA" id="ARBA00004141"/>
    </source>
</evidence>
<dbReference type="InterPro" id="IPR036259">
    <property type="entry name" value="MFS_trans_sf"/>
</dbReference>
<dbReference type="EMBL" id="BPPX01000001">
    <property type="protein sequence ID" value="GJC77668.1"/>
    <property type="molecule type" value="Genomic_DNA"/>
</dbReference>
<protein>
    <submittedName>
        <fullName evidence="9">Peptide transporter PTR2</fullName>
    </submittedName>
</protein>
<feature type="transmembrane region" description="Helical" evidence="8">
    <location>
        <begin position="218"/>
        <end position="236"/>
    </location>
</feature>
<dbReference type="PROSITE" id="PS01023">
    <property type="entry name" value="PTR2_2"/>
    <property type="match status" value="1"/>
</dbReference>
<dbReference type="Pfam" id="PF00854">
    <property type="entry name" value="PTR2"/>
    <property type="match status" value="1"/>
</dbReference>
<evidence type="ECO:0000256" key="2">
    <source>
        <dbReference type="ARBA" id="ARBA00005982"/>
    </source>
</evidence>
<keyword evidence="5 8" id="KW-0472">Membrane</keyword>
<evidence type="ECO:0000256" key="6">
    <source>
        <dbReference type="RuleBase" id="RU003755"/>
    </source>
</evidence>
<dbReference type="AlphaFoldDB" id="A0AA37LMM2"/>
<evidence type="ECO:0000256" key="5">
    <source>
        <dbReference type="ARBA" id="ARBA00023136"/>
    </source>
</evidence>
<keyword evidence="4 8" id="KW-1133">Transmembrane helix</keyword>
<feature type="transmembrane region" description="Helical" evidence="8">
    <location>
        <begin position="161"/>
        <end position="184"/>
    </location>
</feature>
<feature type="transmembrane region" description="Helical" evidence="8">
    <location>
        <begin position="131"/>
        <end position="155"/>
    </location>
</feature>
<accession>A0AA37LMM2</accession>
<evidence type="ECO:0000256" key="8">
    <source>
        <dbReference type="SAM" id="Phobius"/>
    </source>
</evidence>
<gene>
    <name evidence="9" type="ORF">ColLi_00506</name>
</gene>
<comment type="subcellular location">
    <subcellularLocation>
        <location evidence="1 6">Membrane</location>
        <topology evidence="1 6">Multi-pass membrane protein</topology>
    </subcellularLocation>
</comment>
<dbReference type="Gene3D" id="1.20.1250.20">
    <property type="entry name" value="MFS general substrate transporter like domains"/>
    <property type="match status" value="1"/>
</dbReference>
<comment type="similarity">
    <text evidence="2 6">Belongs to the major facilitator superfamily. Proton-dependent oligopeptide transporter (POT/PTR) (TC 2.A.17) family.</text>
</comment>
<feature type="transmembrane region" description="Helical" evidence="8">
    <location>
        <begin position="54"/>
        <end position="72"/>
    </location>
</feature>
<evidence type="ECO:0000256" key="7">
    <source>
        <dbReference type="SAM" id="MobiDB-lite"/>
    </source>
</evidence>
<name>A0AA37LMM2_9PEZI</name>
<dbReference type="InterPro" id="IPR018456">
    <property type="entry name" value="PTR2_symporter_CS"/>
</dbReference>
<feature type="transmembrane region" description="Helical" evidence="8">
    <location>
        <begin position="483"/>
        <end position="502"/>
    </location>
</feature>
<feature type="transmembrane region" description="Helical" evidence="8">
    <location>
        <begin position="371"/>
        <end position="388"/>
    </location>
</feature>
<evidence type="ECO:0000256" key="3">
    <source>
        <dbReference type="ARBA" id="ARBA00022692"/>
    </source>
</evidence>
<feature type="transmembrane region" description="Helical" evidence="8">
    <location>
        <begin position="242"/>
        <end position="263"/>
    </location>
</feature>
<dbReference type="InterPro" id="IPR000109">
    <property type="entry name" value="POT_fam"/>
</dbReference>
<evidence type="ECO:0000313" key="9">
    <source>
        <dbReference type="EMBL" id="GJC77668.1"/>
    </source>
</evidence>
<comment type="caution">
    <text evidence="9">The sequence shown here is derived from an EMBL/GenBank/DDBJ whole genome shotgun (WGS) entry which is preliminary data.</text>
</comment>
<keyword evidence="6" id="KW-0813">Transport</keyword>
<reference evidence="9 10" key="1">
    <citation type="submission" date="2021-07" db="EMBL/GenBank/DDBJ databases">
        <title>Genome data of Colletotrichum spaethianum.</title>
        <authorList>
            <person name="Utami Y.D."/>
            <person name="Hiruma K."/>
        </authorList>
    </citation>
    <scope>NUCLEOTIDE SEQUENCE [LARGE SCALE GENOMIC DNA]</scope>
    <source>
        <strain evidence="9 10">MAFF 242679</strain>
    </source>
</reference>
<feature type="compositionally biased region" description="Basic and acidic residues" evidence="7">
    <location>
        <begin position="8"/>
        <end position="25"/>
    </location>
</feature>
<dbReference type="Proteomes" id="UP001055172">
    <property type="component" value="Unassembled WGS sequence"/>
</dbReference>
<organism evidence="9 10">
    <name type="scientific">Colletotrichum liriopes</name>
    <dbReference type="NCBI Taxonomy" id="708192"/>
    <lineage>
        <taxon>Eukaryota</taxon>
        <taxon>Fungi</taxon>
        <taxon>Dikarya</taxon>
        <taxon>Ascomycota</taxon>
        <taxon>Pezizomycotina</taxon>
        <taxon>Sordariomycetes</taxon>
        <taxon>Hypocreomycetidae</taxon>
        <taxon>Glomerellales</taxon>
        <taxon>Glomerellaceae</taxon>
        <taxon>Colletotrichum</taxon>
        <taxon>Colletotrichum spaethianum species complex</taxon>
    </lineage>
</organism>
<feature type="transmembrane region" description="Helical" evidence="8">
    <location>
        <begin position="105"/>
        <end position="122"/>
    </location>
</feature>
<keyword evidence="3 6" id="KW-0812">Transmembrane</keyword>